<dbReference type="Proteomes" id="UP001500325">
    <property type="component" value="Unassembled WGS sequence"/>
</dbReference>
<evidence type="ECO:0000313" key="1">
    <source>
        <dbReference type="EMBL" id="GAA4697396.1"/>
    </source>
</evidence>
<proteinExistence type="predicted"/>
<evidence type="ECO:0000313" key="2">
    <source>
        <dbReference type="Proteomes" id="UP001500325"/>
    </source>
</evidence>
<gene>
    <name evidence="1" type="ORF">GCM10023215_39520</name>
</gene>
<reference evidence="2" key="1">
    <citation type="journal article" date="2019" name="Int. J. Syst. Evol. Microbiol.">
        <title>The Global Catalogue of Microorganisms (GCM) 10K type strain sequencing project: providing services to taxonomists for standard genome sequencing and annotation.</title>
        <authorList>
            <consortium name="The Broad Institute Genomics Platform"/>
            <consortium name="The Broad Institute Genome Sequencing Center for Infectious Disease"/>
            <person name="Wu L."/>
            <person name="Ma J."/>
        </authorList>
    </citation>
    <scope>NUCLEOTIDE SEQUENCE [LARGE SCALE GENOMIC DNA]</scope>
    <source>
        <strain evidence="2">JCM 18055</strain>
    </source>
</reference>
<protein>
    <submittedName>
        <fullName evidence="1">Uncharacterized protein</fullName>
    </submittedName>
</protein>
<dbReference type="EMBL" id="BAABIC010000013">
    <property type="protein sequence ID" value="GAA4697396.1"/>
    <property type="molecule type" value="Genomic_DNA"/>
</dbReference>
<keyword evidence="2" id="KW-1185">Reference proteome</keyword>
<comment type="caution">
    <text evidence="1">The sequence shown here is derived from an EMBL/GenBank/DDBJ whole genome shotgun (WGS) entry which is preliminary data.</text>
</comment>
<sequence length="82" mass="9160">MTQSAARFAKADANLVGDYLATLDRPALDRLHLSLDYRVHKVLDIPDEERGLYALLAAMVRGEKARRDEIAARAERARPVDA</sequence>
<organism evidence="1 2">
    <name type="scientific">Pseudonocardia yuanmonensis</name>
    <dbReference type="NCBI Taxonomy" id="1095914"/>
    <lineage>
        <taxon>Bacteria</taxon>
        <taxon>Bacillati</taxon>
        <taxon>Actinomycetota</taxon>
        <taxon>Actinomycetes</taxon>
        <taxon>Pseudonocardiales</taxon>
        <taxon>Pseudonocardiaceae</taxon>
        <taxon>Pseudonocardia</taxon>
    </lineage>
</organism>
<name>A0ABP8X0Z5_9PSEU</name>
<accession>A0ABP8X0Z5</accession>